<sequence>MKTDIVEVTNSSSPQEVVISQESNSLPEQSVQKETRSCVNCEELMLASLQVKDIGMSLSPTGPGSWSSCSEEEPPPLSLDQPQSTSAIAGYTTRLNLTEIVIRSLSAAKKSVLELFSAFDEEKDGTLLLIQMKKCLTKNGVLLTEKEFSTLFEGFIENETVNYISFLKSWGVIQQQLGSPLSRKRSTSDASIPNSPESVDAISGASYASYASYASSPFTSSPKRRVALRGFSAEQKQSLRAAIRLHLVRRFASAESIFQEVAERDALHTSDLCRYLNRHGVVCSLNQLCLLLAPFAAQPAVLTAGEFAAFVESVLGEEEVSGCLVDAFPSTFGTTTRIEFAPPAQAVSTTSTISATSTMSPQQTSPLSRLSSEVMRVGEGLHRTRSVARNLSSLPLYRLMMDVRPAPVAVQSAVA</sequence>
<gene>
    <name evidence="2" type="ORF">AV274_5791</name>
</gene>
<feature type="region of interest" description="Disordered" evidence="1">
    <location>
        <begin position="1"/>
        <end position="31"/>
    </location>
</feature>
<proteinExistence type="predicted"/>
<dbReference type="EMBL" id="LXWW01000541">
    <property type="protein sequence ID" value="OAO12523.1"/>
    <property type="molecule type" value="Genomic_DNA"/>
</dbReference>
<organism evidence="2 3">
    <name type="scientific">Blastocystis sp. subtype 1 (strain ATCC 50177 / NandII)</name>
    <dbReference type="NCBI Taxonomy" id="478820"/>
    <lineage>
        <taxon>Eukaryota</taxon>
        <taxon>Sar</taxon>
        <taxon>Stramenopiles</taxon>
        <taxon>Bigyra</taxon>
        <taxon>Opalozoa</taxon>
        <taxon>Opalinata</taxon>
        <taxon>Blastocystidae</taxon>
        <taxon>Blastocystis</taxon>
    </lineage>
</organism>
<dbReference type="OrthoDB" id="10497829at2759"/>
<dbReference type="Proteomes" id="UP000078348">
    <property type="component" value="Unassembled WGS sequence"/>
</dbReference>
<dbReference type="AlphaFoldDB" id="A0A196S627"/>
<reference evidence="2 3" key="1">
    <citation type="submission" date="2016-05" db="EMBL/GenBank/DDBJ databases">
        <title>Nuclear genome of Blastocystis sp. subtype 1 NandII.</title>
        <authorList>
            <person name="Gentekaki E."/>
            <person name="Curtis B."/>
            <person name="Stairs C."/>
            <person name="Eme L."/>
            <person name="Herman E."/>
            <person name="Klimes V."/>
            <person name="Arias M.C."/>
            <person name="Elias M."/>
            <person name="Hilliou F."/>
            <person name="Klute M."/>
            <person name="Malik S.-B."/>
            <person name="Pightling A."/>
            <person name="Rachubinski R."/>
            <person name="Salas D."/>
            <person name="Schlacht A."/>
            <person name="Suga H."/>
            <person name="Archibald J."/>
            <person name="Ball S.G."/>
            <person name="Clark G."/>
            <person name="Dacks J."/>
            <person name="Van Der Giezen M."/>
            <person name="Tsaousis A."/>
            <person name="Roger A."/>
        </authorList>
    </citation>
    <scope>NUCLEOTIDE SEQUENCE [LARGE SCALE GENOMIC DNA]</scope>
    <source>
        <strain evidence="3">ATCC 50177 / NandII</strain>
    </source>
</reference>
<dbReference type="InterPro" id="IPR011992">
    <property type="entry name" value="EF-hand-dom_pair"/>
</dbReference>
<dbReference type="SUPFAM" id="SSF47473">
    <property type="entry name" value="EF-hand"/>
    <property type="match status" value="1"/>
</dbReference>
<evidence type="ECO:0000313" key="2">
    <source>
        <dbReference type="EMBL" id="OAO12523.1"/>
    </source>
</evidence>
<feature type="region of interest" description="Disordered" evidence="1">
    <location>
        <begin position="59"/>
        <end position="82"/>
    </location>
</feature>
<evidence type="ECO:0000256" key="1">
    <source>
        <dbReference type="SAM" id="MobiDB-lite"/>
    </source>
</evidence>
<feature type="compositionally biased region" description="Polar residues" evidence="1">
    <location>
        <begin position="8"/>
        <end position="30"/>
    </location>
</feature>
<comment type="caution">
    <text evidence="2">The sequence shown here is derived from an EMBL/GenBank/DDBJ whole genome shotgun (WGS) entry which is preliminary data.</text>
</comment>
<keyword evidence="3" id="KW-1185">Reference proteome</keyword>
<evidence type="ECO:0000313" key="3">
    <source>
        <dbReference type="Proteomes" id="UP000078348"/>
    </source>
</evidence>
<protein>
    <submittedName>
        <fullName evidence="2">Uncharacterized protein</fullName>
    </submittedName>
</protein>
<accession>A0A196S627</accession>
<dbReference type="Gene3D" id="1.10.238.10">
    <property type="entry name" value="EF-hand"/>
    <property type="match status" value="1"/>
</dbReference>
<name>A0A196S627_BLAHN</name>